<proteinExistence type="predicted"/>
<evidence type="ECO:0000256" key="1">
    <source>
        <dbReference type="SAM" id="Phobius"/>
    </source>
</evidence>
<keyword evidence="3" id="KW-1185">Reference proteome</keyword>
<keyword evidence="1" id="KW-0812">Transmembrane</keyword>
<dbReference type="RefSeq" id="WP_386713342.1">
    <property type="nucleotide sequence ID" value="NZ_JBHRYF010000023.1"/>
</dbReference>
<evidence type="ECO:0000313" key="2">
    <source>
        <dbReference type="EMBL" id="MFC3661606.1"/>
    </source>
</evidence>
<name>A0ABV7UYB0_9GAMM</name>
<dbReference type="EMBL" id="JBHRYF010000023">
    <property type="protein sequence ID" value="MFC3661606.1"/>
    <property type="molecule type" value="Genomic_DNA"/>
</dbReference>
<feature type="transmembrane region" description="Helical" evidence="1">
    <location>
        <begin position="64"/>
        <end position="80"/>
    </location>
</feature>
<gene>
    <name evidence="2" type="ORF">ACFOM9_16215</name>
</gene>
<feature type="transmembrane region" description="Helical" evidence="1">
    <location>
        <begin position="6"/>
        <end position="21"/>
    </location>
</feature>
<accession>A0ABV7UYB0</accession>
<sequence length="164" mass="17852">MPATAIAPLLATAGIGWLYYRRIRRQFGRQPYRPRRTMLRIVLLSLVACGLLAIGLLAPRLGPALAIGAIAGAMLGWLALRHTRVAIVAGMREYVPNPWIGGLIALLLVARLAWRWVHFGHFDAAMQSGAQLSPLTCGLLAALVAHYLVSGIGLMRRMRALLPD</sequence>
<keyword evidence="1" id="KW-1133">Transmembrane helix</keyword>
<organism evidence="2 3">
    <name type="scientific">Luteimonas notoginsengisoli</name>
    <dbReference type="NCBI Taxonomy" id="1578200"/>
    <lineage>
        <taxon>Bacteria</taxon>
        <taxon>Pseudomonadati</taxon>
        <taxon>Pseudomonadota</taxon>
        <taxon>Gammaproteobacteria</taxon>
        <taxon>Lysobacterales</taxon>
        <taxon>Lysobacteraceae</taxon>
        <taxon>Luteimonas</taxon>
    </lineage>
</organism>
<evidence type="ECO:0008006" key="4">
    <source>
        <dbReference type="Google" id="ProtNLM"/>
    </source>
</evidence>
<feature type="transmembrane region" description="Helical" evidence="1">
    <location>
        <begin position="129"/>
        <end position="149"/>
    </location>
</feature>
<keyword evidence="1" id="KW-0472">Membrane</keyword>
<protein>
    <recommendedName>
        <fullName evidence="4">DUF1453 domain-containing protein</fullName>
    </recommendedName>
</protein>
<dbReference type="Proteomes" id="UP001595724">
    <property type="component" value="Unassembled WGS sequence"/>
</dbReference>
<dbReference type="InterPro" id="IPR058247">
    <property type="entry name" value="DUF1453"/>
</dbReference>
<dbReference type="Pfam" id="PF07301">
    <property type="entry name" value="DUF1453"/>
    <property type="match status" value="1"/>
</dbReference>
<evidence type="ECO:0000313" key="3">
    <source>
        <dbReference type="Proteomes" id="UP001595724"/>
    </source>
</evidence>
<reference evidence="3" key="1">
    <citation type="journal article" date="2019" name="Int. J. Syst. Evol. Microbiol.">
        <title>The Global Catalogue of Microorganisms (GCM) 10K type strain sequencing project: providing services to taxonomists for standard genome sequencing and annotation.</title>
        <authorList>
            <consortium name="The Broad Institute Genomics Platform"/>
            <consortium name="The Broad Institute Genome Sequencing Center for Infectious Disease"/>
            <person name="Wu L."/>
            <person name="Ma J."/>
        </authorList>
    </citation>
    <scope>NUCLEOTIDE SEQUENCE [LARGE SCALE GENOMIC DNA]</scope>
    <source>
        <strain evidence="3">KCTC 42211</strain>
    </source>
</reference>
<comment type="caution">
    <text evidence="2">The sequence shown here is derived from an EMBL/GenBank/DDBJ whole genome shotgun (WGS) entry which is preliminary data.</text>
</comment>
<feature type="transmembrane region" description="Helical" evidence="1">
    <location>
        <begin position="41"/>
        <end position="58"/>
    </location>
</feature>
<feature type="transmembrane region" description="Helical" evidence="1">
    <location>
        <begin position="100"/>
        <end position="117"/>
    </location>
</feature>